<organism evidence="9 10">
    <name type="scientific">Oesophagostomum dentatum</name>
    <name type="common">Nodular worm</name>
    <dbReference type="NCBI Taxonomy" id="61180"/>
    <lineage>
        <taxon>Eukaryota</taxon>
        <taxon>Metazoa</taxon>
        <taxon>Ecdysozoa</taxon>
        <taxon>Nematoda</taxon>
        <taxon>Chromadorea</taxon>
        <taxon>Rhabditida</taxon>
        <taxon>Rhabditina</taxon>
        <taxon>Rhabditomorpha</taxon>
        <taxon>Strongyloidea</taxon>
        <taxon>Strongylidae</taxon>
        <taxon>Oesophagostomum</taxon>
    </lineage>
</organism>
<dbReference type="InterPro" id="IPR038418">
    <property type="entry name" value="6-PTP_synth/QueD_sf"/>
</dbReference>
<keyword evidence="10" id="KW-1185">Reference proteome</keyword>
<dbReference type="PROSITE" id="PS00987">
    <property type="entry name" value="PTPS_1"/>
    <property type="match status" value="1"/>
</dbReference>
<dbReference type="GO" id="GO:0003874">
    <property type="term" value="F:6-pyruvoyltetrahydropterin synthase activity"/>
    <property type="evidence" value="ECO:0007669"/>
    <property type="project" value="UniProtKB-EC"/>
</dbReference>
<keyword evidence="5" id="KW-0479">Metal-binding</keyword>
<evidence type="ECO:0000256" key="8">
    <source>
        <dbReference type="ARBA" id="ARBA00023239"/>
    </source>
</evidence>
<keyword evidence="6" id="KW-0862">Zinc</keyword>
<dbReference type="PANTHER" id="PTHR12589:SF7">
    <property type="entry name" value="6-PYRUVOYL TETRAHYDROBIOPTERIN SYNTHASE"/>
    <property type="match status" value="1"/>
</dbReference>
<evidence type="ECO:0000313" key="10">
    <source>
        <dbReference type="Proteomes" id="UP000053660"/>
    </source>
</evidence>
<dbReference type="GO" id="GO:0005739">
    <property type="term" value="C:mitochondrion"/>
    <property type="evidence" value="ECO:0007669"/>
    <property type="project" value="TreeGrafter"/>
</dbReference>
<evidence type="ECO:0000256" key="3">
    <source>
        <dbReference type="ARBA" id="ARBA00009164"/>
    </source>
</evidence>
<evidence type="ECO:0000256" key="2">
    <source>
        <dbReference type="ARBA" id="ARBA00005126"/>
    </source>
</evidence>
<dbReference type="UniPathway" id="UPA00849">
    <property type="reaction ID" value="UER00819"/>
</dbReference>
<protein>
    <recommendedName>
        <fullName evidence="4">6-pyruvoyltetrahydropterin synthase</fullName>
        <ecNumber evidence="4">4.2.3.12</ecNumber>
    </recommendedName>
</protein>
<name>A0A0B1TB76_OESDE</name>
<dbReference type="EMBL" id="KN551260">
    <property type="protein sequence ID" value="KHJ92585.1"/>
    <property type="molecule type" value="Genomic_DNA"/>
</dbReference>
<comment type="pathway">
    <text evidence="2">Cofactor biosynthesis; tetrahydrobiopterin biosynthesis; tetrahydrobiopterin from 7,8-dihydroneopterin triphosphate: step 1/3.</text>
</comment>
<proteinExistence type="inferred from homology"/>
<dbReference type="Pfam" id="PF01242">
    <property type="entry name" value="PTPS"/>
    <property type="match status" value="1"/>
</dbReference>
<evidence type="ECO:0000256" key="7">
    <source>
        <dbReference type="ARBA" id="ARBA00023007"/>
    </source>
</evidence>
<evidence type="ECO:0000256" key="1">
    <source>
        <dbReference type="ARBA" id="ARBA00001947"/>
    </source>
</evidence>
<comment type="similarity">
    <text evidence="3">Belongs to the PTPS family.</text>
</comment>
<accession>A0A0B1TB76</accession>
<evidence type="ECO:0000256" key="4">
    <source>
        <dbReference type="ARBA" id="ARBA00013100"/>
    </source>
</evidence>
<evidence type="ECO:0000256" key="5">
    <source>
        <dbReference type="ARBA" id="ARBA00022723"/>
    </source>
</evidence>
<evidence type="ECO:0000256" key="6">
    <source>
        <dbReference type="ARBA" id="ARBA00022833"/>
    </source>
</evidence>
<evidence type="ECO:0000313" key="9">
    <source>
        <dbReference type="EMBL" id="KHJ92585.1"/>
    </source>
</evidence>
<dbReference type="InterPro" id="IPR022470">
    <property type="entry name" value="PTPS_Cys_AS"/>
</dbReference>
<sequence length="126" mass="14309">MGLLSSSNARAEIYRKLSQYQYSEIQPLRSSEEYREPVSVIAAIAVDEAVPQLMSALSQMQLHFDKACYTCLKTMVRGIVTMERVETFSAAHRLHSNQLSAEENQRIYGKCNNPNGHGHNYVWKVS</sequence>
<dbReference type="SUPFAM" id="SSF55620">
    <property type="entry name" value="Tetrahydrobiopterin biosynthesis enzymes-like"/>
    <property type="match status" value="1"/>
</dbReference>
<reference evidence="9 10" key="1">
    <citation type="submission" date="2014-03" db="EMBL/GenBank/DDBJ databases">
        <title>Draft genome of the hookworm Oesophagostomum dentatum.</title>
        <authorList>
            <person name="Mitreva M."/>
        </authorList>
    </citation>
    <scope>NUCLEOTIDE SEQUENCE [LARGE SCALE GENOMIC DNA]</scope>
    <source>
        <strain evidence="9 10">OD-Hann</strain>
    </source>
</reference>
<dbReference type="Gene3D" id="3.30.479.10">
    <property type="entry name" value="6-pyruvoyl tetrahydropterin synthase/QueD"/>
    <property type="match status" value="1"/>
</dbReference>
<dbReference type="AlphaFoldDB" id="A0A0B1TB76"/>
<dbReference type="InterPro" id="IPR007115">
    <property type="entry name" value="6-PTP_synth/QueD"/>
</dbReference>
<dbReference type="GO" id="GO:0006729">
    <property type="term" value="P:tetrahydrobiopterin biosynthetic process"/>
    <property type="evidence" value="ECO:0007669"/>
    <property type="project" value="UniProtKB-UniPathway"/>
</dbReference>
<dbReference type="OrthoDB" id="14045at2759"/>
<gene>
    <name evidence="9" type="ORF">OESDEN_07521</name>
</gene>
<dbReference type="GO" id="GO:0046872">
    <property type="term" value="F:metal ion binding"/>
    <property type="evidence" value="ECO:0007669"/>
    <property type="project" value="UniProtKB-KW"/>
</dbReference>
<keyword evidence="7" id="KW-0783">Tetrahydrobiopterin biosynthesis</keyword>
<keyword evidence="8" id="KW-0456">Lyase</keyword>
<dbReference type="PANTHER" id="PTHR12589">
    <property type="entry name" value="PYRUVOYL TETRAHYDROBIOPTERIN SYNTHASE"/>
    <property type="match status" value="1"/>
</dbReference>
<comment type="cofactor">
    <cofactor evidence="1">
        <name>Zn(2+)</name>
        <dbReference type="ChEBI" id="CHEBI:29105"/>
    </cofactor>
</comment>
<dbReference type="Proteomes" id="UP000053660">
    <property type="component" value="Unassembled WGS sequence"/>
</dbReference>
<dbReference type="EC" id="4.2.3.12" evidence="4"/>